<dbReference type="PANTHER" id="PTHR32285">
    <property type="entry name" value="PROTEIN TRICHOME BIREFRINGENCE-LIKE 9-RELATED"/>
    <property type="match status" value="1"/>
</dbReference>
<dbReference type="Pfam" id="PF13839">
    <property type="entry name" value="PC-Esterase"/>
    <property type="match status" value="1"/>
</dbReference>
<feature type="domain" description="Trichome birefringence-like C-terminal" evidence="2">
    <location>
        <begin position="1"/>
        <end position="269"/>
    </location>
</feature>
<comment type="similarity">
    <text evidence="1">Belongs to the PC-esterase family. TBL subfamily.</text>
</comment>
<organism evidence="3 4">
    <name type="scientific">Corchorus olitorius</name>
    <dbReference type="NCBI Taxonomy" id="93759"/>
    <lineage>
        <taxon>Eukaryota</taxon>
        <taxon>Viridiplantae</taxon>
        <taxon>Streptophyta</taxon>
        <taxon>Embryophyta</taxon>
        <taxon>Tracheophyta</taxon>
        <taxon>Spermatophyta</taxon>
        <taxon>Magnoliopsida</taxon>
        <taxon>eudicotyledons</taxon>
        <taxon>Gunneridae</taxon>
        <taxon>Pentapetalae</taxon>
        <taxon>rosids</taxon>
        <taxon>malvids</taxon>
        <taxon>Malvales</taxon>
        <taxon>Malvaceae</taxon>
        <taxon>Grewioideae</taxon>
        <taxon>Apeibeae</taxon>
        <taxon>Corchorus</taxon>
    </lineage>
</organism>
<dbReference type="EMBL" id="AWUE01022791">
    <property type="protein sequence ID" value="OMO56110.1"/>
    <property type="molecule type" value="Genomic_DNA"/>
</dbReference>
<dbReference type="AlphaFoldDB" id="A0A1R3GDN1"/>
<dbReference type="InterPro" id="IPR029962">
    <property type="entry name" value="TBL"/>
</dbReference>
<reference evidence="4" key="1">
    <citation type="submission" date="2013-09" db="EMBL/GenBank/DDBJ databases">
        <title>Corchorus olitorius genome sequencing.</title>
        <authorList>
            <person name="Alam M."/>
            <person name="Haque M.S."/>
            <person name="Islam M.S."/>
            <person name="Emdad E.M."/>
            <person name="Islam M.M."/>
            <person name="Ahmed B."/>
            <person name="Halim A."/>
            <person name="Hossen Q.M.M."/>
            <person name="Hossain M.Z."/>
            <person name="Ahmed R."/>
            <person name="Khan M.M."/>
            <person name="Islam R."/>
            <person name="Rashid M.M."/>
            <person name="Khan S.A."/>
            <person name="Rahman M.S."/>
            <person name="Alam M."/>
            <person name="Yahiya A.S."/>
            <person name="Khan M.S."/>
            <person name="Azam M.S."/>
            <person name="Haque T."/>
            <person name="Lashkar M.Z.H."/>
            <person name="Akhand A.I."/>
            <person name="Morshed G."/>
            <person name="Roy S."/>
            <person name="Uddin K.S."/>
            <person name="Rabeya T."/>
            <person name="Hossain A.S."/>
            <person name="Chowdhury A."/>
            <person name="Snigdha A.R."/>
            <person name="Mortoza M.S."/>
            <person name="Matin S.A."/>
            <person name="Hoque S.M.E."/>
            <person name="Islam M.K."/>
            <person name="Roy D.K."/>
            <person name="Haider R."/>
            <person name="Moosa M.M."/>
            <person name="Elias S.M."/>
            <person name="Hasan A.M."/>
            <person name="Jahan S."/>
            <person name="Shafiuddin M."/>
            <person name="Mahmood N."/>
            <person name="Shommy N.S."/>
        </authorList>
    </citation>
    <scope>NUCLEOTIDE SEQUENCE [LARGE SCALE GENOMIC DNA]</scope>
    <source>
        <strain evidence="4">cv. O-4</strain>
    </source>
</reference>
<evidence type="ECO:0000259" key="2">
    <source>
        <dbReference type="Pfam" id="PF13839"/>
    </source>
</evidence>
<dbReference type="GO" id="GO:0016413">
    <property type="term" value="F:O-acetyltransferase activity"/>
    <property type="evidence" value="ECO:0007669"/>
    <property type="project" value="InterPro"/>
</dbReference>
<comment type="caution">
    <text evidence="3">The sequence shown here is derived from an EMBL/GenBank/DDBJ whole genome shotgun (WGS) entry which is preliminary data.</text>
</comment>
<proteinExistence type="inferred from homology"/>
<dbReference type="GO" id="GO:0005794">
    <property type="term" value="C:Golgi apparatus"/>
    <property type="evidence" value="ECO:0007669"/>
    <property type="project" value="TreeGrafter"/>
</dbReference>
<dbReference type="OrthoDB" id="630188at2759"/>
<protein>
    <submittedName>
        <fullName evidence="3">PC-Esterase</fullName>
    </submittedName>
</protein>
<evidence type="ECO:0000256" key="1">
    <source>
        <dbReference type="ARBA" id="ARBA00007727"/>
    </source>
</evidence>
<keyword evidence="4" id="KW-1185">Reference proteome</keyword>
<dbReference type="InterPro" id="IPR026057">
    <property type="entry name" value="TBL_C"/>
</dbReference>
<sequence>MQNKIVAFVGDSLSRQQFQSMMCMLTGGEESADVEDVANEYRFLIVLPLTGFNHHGWAYRFKSTNTTIIHVWSARLCDREPINATDPNTLFAMHLDRQPDFIRHYIDDLGVLVISTGPHWGKGMVYMDKEVIYLNGEPLKDKYYRIQDLMNFKVNNIVQWLDLKLVSNPNLQVFFRTISPRHFFKGEWNTGGTCDNTIPLTRGSEVLQEESMDKVVADAVNGTRVKILDITALSDLRDEAHVSHYGKNADCVHWCLPGVPDTWNELLNALV</sequence>
<name>A0A1R3GDN1_9ROSI</name>
<dbReference type="Proteomes" id="UP000187203">
    <property type="component" value="Unassembled WGS sequence"/>
</dbReference>
<dbReference type="PANTHER" id="PTHR32285:SF235">
    <property type="entry name" value="PROTEIN TRICHOME BIREFRINGENCE-LIKE 16"/>
    <property type="match status" value="1"/>
</dbReference>
<gene>
    <name evidence="3" type="ORF">COLO4_35777</name>
</gene>
<accession>A0A1R3GDN1</accession>
<evidence type="ECO:0000313" key="4">
    <source>
        <dbReference type="Proteomes" id="UP000187203"/>
    </source>
</evidence>
<evidence type="ECO:0000313" key="3">
    <source>
        <dbReference type="EMBL" id="OMO56110.1"/>
    </source>
</evidence>